<feature type="non-terminal residue" evidence="1">
    <location>
        <position position="1"/>
    </location>
</feature>
<sequence>SNLGHELSVWIHGGGAVDTRFFNAAIYSFSIPRQIKGK</sequence>
<accession>A0A392RKB9</accession>
<dbReference type="Proteomes" id="UP000265520">
    <property type="component" value="Unassembled WGS sequence"/>
</dbReference>
<keyword evidence="2" id="KW-1185">Reference proteome</keyword>
<reference evidence="1 2" key="1">
    <citation type="journal article" date="2018" name="Front. Plant Sci.">
        <title>Red Clover (Trifolium pratense) and Zigzag Clover (T. medium) - A Picture of Genomic Similarities and Differences.</title>
        <authorList>
            <person name="Dluhosova J."/>
            <person name="Istvanek J."/>
            <person name="Nedelnik J."/>
            <person name="Repkova J."/>
        </authorList>
    </citation>
    <scope>NUCLEOTIDE SEQUENCE [LARGE SCALE GENOMIC DNA]</scope>
    <source>
        <strain evidence="2">cv. 10/8</strain>
        <tissue evidence="1">Leaf</tissue>
    </source>
</reference>
<comment type="caution">
    <text evidence="1">The sequence shown here is derived from an EMBL/GenBank/DDBJ whole genome shotgun (WGS) entry which is preliminary data.</text>
</comment>
<evidence type="ECO:0000313" key="2">
    <source>
        <dbReference type="Proteomes" id="UP000265520"/>
    </source>
</evidence>
<dbReference type="AlphaFoldDB" id="A0A392RKB9"/>
<proteinExistence type="predicted"/>
<evidence type="ECO:0000313" key="1">
    <source>
        <dbReference type="EMBL" id="MCI36230.1"/>
    </source>
</evidence>
<dbReference type="EMBL" id="LXQA010231837">
    <property type="protein sequence ID" value="MCI36230.1"/>
    <property type="molecule type" value="Genomic_DNA"/>
</dbReference>
<protein>
    <submittedName>
        <fullName evidence="1">Uncharacterized protein</fullName>
    </submittedName>
</protein>
<name>A0A392RKB9_9FABA</name>
<organism evidence="1 2">
    <name type="scientific">Trifolium medium</name>
    <dbReference type="NCBI Taxonomy" id="97028"/>
    <lineage>
        <taxon>Eukaryota</taxon>
        <taxon>Viridiplantae</taxon>
        <taxon>Streptophyta</taxon>
        <taxon>Embryophyta</taxon>
        <taxon>Tracheophyta</taxon>
        <taxon>Spermatophyta</taxon>
        <taxon>Magnoliopsida</taxon>
        <taxon>eudicotyledons</taxon>
        <taxon>Gunneridae</taxon>
        <taxon>Pentapetalae</taxon>
        <taxon>rosids</taxon>
        <taxon>fabids</taxon>
        <taxon>Fabales</taxon>
        <taxon>Fabaceae</taxon>
        <taxon>Papilionoideae</taxon>
        <taxon>50 kb inversion clade</taxon>
        <taxon>NPAAA clade</taxon>
        <taxon>Hologalegina</taxon>
        <taxon>IRL clade</taxon>
        <taxon>Trifolieae</taxon>
        <taxon>Trifolium</taxon>
    </lineage>
</organism>